<dbReference type="AlphaFoldDB" id="A0A5B7EQ35"/>
<dbReference type="Proteomes" id="UP000324222">
    <property type="component" value="Unassembled WGS sequence"/>
</dbReference>
<evidence type="ECO:0000313" key="1">
    <source>
        <dbReference type="EMBL" id="MPC35387.1"/>
    </source>
</evidence>
<reference evidence="1 2" key="1">
    <citation type="submission" date="2019-05" db="EMBL/GenBank/DDBJ databases">
        <title>Another draft genome of Portunus trituberculatus and its Hox gene families provides insights of decapod evolution.</title>
        <authorList>
            <person name="Jeong J.-H."/>
            <person name="Song I."/>
            <person name="Kim S."/>
            <person name="Choi T."/>
            <person name="Kim D."/>
            <person name="Ryu S."/>
            <person name="Kim W."/>
        </authorList>
    </citation>
    <scope>NUCLEOTIDE SEQUENCE [LARGE SCALE GENOMIC DNA]</scope>
    <source>
        <tissue evidence="1">Muscle</tissue>
    </source>
</reference>
<accession>A0A5B7EQ35</accession>
<sequence length="129" mass="13983">MCGDAGQTSTFSASLHLDPVPQLCLAQPRFLPRGGDAGGPTPGPPRRHVTPRWTHAYNTHVVWRGIRRCGNKCILPTTVTWGESKRWAAPSGCLLLVCLRLQGAAIRIRIPAAVSTVLQRSPPQDRVTA</sequence>
<dbReference type="EMBL" id="VSRR010003263">
    <property type="protein sequence ID" value="MPC35387.1"/>
    <property type="molecule type" value="Genomic_DNA"/>
</dbReference>
<organism evidence="1 2">
    <name type="scientific">Portunus trituberculatus</name>
    <name type="common">Swimming crab</name>
    <name type="synonym">Neptunus trituberculatus</name>
    <dbReference type="NCBI Taxonomy" id="210409"/>
    <lineage>
        <taxon>Eukaryota</taxon>
        <taxon>Metazoa</taxon>
        <taxon>Ecdysozoa</taxon>
        <taxon>Arthropoda</taxon>
        <taxon>Crustacea</taxon>
        <taxon>Multicrustacea</taxon>
        <taxon>Malacostraca</taxon>
        <taxon>Eumalacostraca</taxon>
        <taxon>Eucarida</taxon>
        <taxon>Decapoda</taxon>
        <taxon>Pleocyemata</taxon>
        <taxon>Brachyura</taxon>
        <taxon>Eubrachyura</taxon>
        <taxon>Portunoidea</taxon>
        <taxon>Portunidae</taxon>
        <taxon>Portuninae</taxon>
        <taxon>Portunus</taxon>
    </lineage>
</organism>
<keyword evidence="2" id="KW-1185">Reference proteome</keyword>
<protein>
    <submittedName>
        <fullName evidence="1">Uncharacterized protein</fullName>
    </submittedName>
</protein>
<name>A0A5B7EQ35_PORTR</name>
<evidence type="ECO:0000313" key="2">
    <source>
        <dbReference type="Proteomes" id="UP000324222"/>
    </source>
</evidence>
<comment type="caution">
    <text evidence="1">The sequence shown here is derived from an EMBL/GenBank/DDBJ whole genome shotgun (WGS) entry which is preliminary data.</text>
</comment>
<gene>
    <name evidence="1" type="ORF">E2C01_028810</name>
</gene>
<proteinExistence type="predicted"/>